<dbReference type="SMART" id="SM00220">
    <property type="entry name" value="S_TKc"/>
    <property type="match status" value="1"/>
</dbReference>
<accession>A0EIJ5</accession>
<dbReference type="InterPro" id="IPR000719">
    <property type="entry name" value="Prot_kinase_dom"/>
</dbReference>
<feature type="domain" description="Protein kinase" evidence="7">
    <location>
        <begin position="25"/>
        <end position="282"/>
    </location>
</feature>
<feature type="binding site" evidence="4">
    <location>
        <position position="52"/>
    </location>
    <ligand>
        <name>ATP</name>
        <dbReference type="ChEBI" id="CHEBI:30616"/>
    </ligand>
</feature>
<dbReference type="PROSITE" id="PS50011">
    <property type="entry name" value="PROTEIN_KINASE_DOM"/>
    <property type="match status" value="1"/>
</dbReference>
<dbReference type="GeneID" id="5008647"/>
<keyword evidence="5" id="KW-0418">Kinase</keyword>
<dbReference type="OMA" id="IVRYHRT"/>
<dbReference type="PANTHER" id="PTHR24347">
    <property type="entry name" value="SERINE/THREONINE-PROTEIN KINASE"/>
    <property type="match status" value="1"/>
</dbReference>
<dbReference type="eggNOG" id="KOG0032">
    <property type="taxonomic scope" value="Eukaryota"/>
</dbReference>
<evidence type="ECO:0000256" key="5">
    <source>
        <dbReference type="RuleBase" id="RU000304"/>
    </source>
</evidence>
<proteinExistence type="inferred from homology"/>
<name>A0EIJ5_PARTE</name>
<keyword evidence="5" id="KW-0808">Transferase</keyword>
<dbReference type="InterPro" id="IPR017441">
    <property type="entry name" value="Protein_kinase_ATP_BS"/>
</dbReference>
<dbReference type="GO" id="GO:0005737">
    <property type="term" value="C:cytoplasm"/>
    <property type="evidence" value="ECO:0000318"/>
    <property type="project" value="GO_Central"/>
</dbReference>
<dbReference type="AlphaFoldDB" id="A0EIJ5"/>
<dbReference type="Gene3D" id="1.10.510.10">
    <property type="entry name" value="Transferase(Phosphotransferase) domain 1"/>
    <property type="match status" value="1"/>
</dbReference>
<evidence type="ECO:0000259" key="7">
    <source>
        <dbReference type="PROSITE" id="PS50011"/>
    </source>
</evidence>
<dbReference type="EMBL" id="CT868681">
    <property type="protein sequence ID" value="CAK95136.1"/>
    <property type="molecule type" value="Genomic_DNA"/>
</dbReference>
<keyword evidence="3 4" id="KW-0067">ATP-binding</keyword>
<dbReference type="InParanoid" id="A0EIJ5"/>
<evidence type="ECO:0000313" key="9">
    <source>
        <dbReference type="Proteomes" id="UP000000600"/>
    </source>
</evidence>
<comment type="similarity">
    <text evidence="5">Belongs to the protein kinase superfamily.</text>
</comment>
<dbReference type="InterPro" id="IPR008271">
    <property type="entry name" value="Ser/Thr_kinase_AS"/>
</dbReference>
<dbReference type="RefSeq" id="XP_001462509.1">
    <property type="nucleotide sequence ID" value="XM_001462472.1"/>
</dbReference>
<evidence type="ECO:0000256" key="2">
    <source>
        <dbReference type="ARBA" id="ARBA00022741"/>
    </source>
</evidence>
<organism evidence="8 9">
    <name type="scientific">Paramecium tetraurelia</name>
    <dbReference type="NCBI Taxonomy" id="5888"/>
    <lineage>
        <taxon>Eukaryota</taxon>
        <taxon>Sar</taxon>
        <taxon>Alveolata</taxon>
        <taxon>Ciliophora</taxon>
        <taxon>Intramacronucleata</taxon>
        <taxon>Oligohymenophorea</taxon>
        <taxon>Peniculida</taxon>
        <taxon>Parameciidae</taxon>
        <taxon>Paramecium</taxon>
    </lineage>
</organism>
<evidence type="ECO:0000313" key="8">
    <source>
        <dbReference type="EMBL" id="CAK95136.1"/>
    </source>
</evidence>
<dbReference type="Pfam" id="PF00069">
    <property type="entry name" value="Pkinase"/>
    <property type="match status" value="1"/>
</dbReference>
<dbReference type="InterPro" id="IPR011009">
    <property type="entry name" value="Kinase-like_dom_sf"/>
</dbReference>
<dbReference type="Proteomes" id="UP000000600">
    <property type="component" value="Unassembled WGS sequence"/>
</dbReference>
<keyword evidence="5" id="KW-0723">Serine/threonine-protein kinase</keyword>
<feature type="compositionally biased region" description="Low complexity" evidence="6">
    <location>
        <begin position="357"/>
        <end position="367"/>
    </location>
</feature>
<dbReference type="PROSITE" id="PS00108">
    <property type="entry name" value="PROTEIN_KINASE_ST"/>
    <property type="match status" value="1"/>
</dbReference>
<dbReference type="GO" id="GO:0004674">
    <property type="term" value="F:protein serine/threonine kinase activity"/>
    <property type="evidence" value="ECO:0000318"/>
    <property type="project" value="GO_Central"/>
</dbReference>
<dbReference type="SUPFAM" id="SSF56112">
    <property type="entry name" value="Protein kinase-like (PK-like)"/>
    <property type="match status" value="1"/>
</dbReference>
<dbReference type="HOGENOM" id="CLU_654645_0_0_1"/>
<evidence type="ECO:0000256" key="3">
    <source>
        <dbReference type="ARBA" id="ARBA00022840"/>
    </source>
</evidence>
<evidence type="ECO:0000256" key="1">
    <source>
        <dbReference type="ARBA" id="ARBA00011245"/>
    </source>
</evidence>
<dbReference type="OrthoDB" id="354826at2759"/>
<dbReference type="KEGG" id="ptm:GSPATT00027465001"/>
<evidence type="ECO:0000256" key="6">
    <source>
        <dbReference type="SAM" id="MobiDB-lite"/>
    </source>
</evidence>
<keyword evidence="2 4" id="KW-0547">Nucleotide-binding</keyword>
<evidence type="ECO:0000256" key="4">
    <source>
        <dbReference type="PROSITE-ProRule" id="PRU10141"/>
    </source>
</evidence>
<protein>
    <recommendedName>
        <fullName evidence="7">Protein kinase domain-containing protein</fullName>
    </recommendedName>
</protein>
<reference evidence="8 9" key="1">
    <citation type="journal article" date="2006" name="Nature">
        <title>Global trends of whole-genome duplications revealed by the ciliate Paramecium tetraurelia.</title>
        <authorList>
            <consortium name="Genoscope"/>
            <person name="Aury J.-M."/>
            <person name="Jaillon O."/>
            <person name="Duret L."/>
            <person name="Noel B."/>
            <person name="Jubin C."/>
            <person name="Porcel B.M."/>
            <person name="Segurens B."/>
            <person name="Daubin V."/>
            <person name="Anthouard V."/>
            <person name="Aiach N."/>
            <person name="Arnaiz O."/>
            <person name="Billaut A."/>
            <person name="Beisson J."/>
            <person name="Blanc I."/>
            <person name="Bouhouche K."/>
            <person name="Camara F."/>
            <person name="Duharcourt S."/>
            <person name="Guigo R."/>
            <person name="Gogendeau D."/>
            <person name="Katinka M."/>
            <person name="Keller A.-M."/>
            <person name="Kissmehl R."/>
            <person name="Klotz C."/>
            <person name="Koll F."/>
            <person name="Le Moue A."/>
            <person name="Lepere C."/>
            <person name="Malinsky S."/>
            <person name="Nowacki M."/>
            <person name="Nowak J.K."/>
            <person name="Plattner H."/>
            <person name="Poulain J."/>
            <person name="Ruiz F."/>
            <person name="Serrano V."/>
            <person name="Zagulski M."/>
            <person name="Dessen P."/>
            <person name="Betermier M."/>
            <person name="Weissenbach J."/>
            <person name="Scarpelli C."/>
            <person name="Schachter V."/>
            <person name="Sperling L."/>
            <person name="Meyer E."/>
            <person name="Cohen J."/>
            <person name="Wincker P."/>
        </authorList>
    </citation>
    <scope>NUCLEOTIDE SEQUENCE [LARGE SCALE GENOMIC DNA]</scope>
    <source>
        <strain evidence="8 9">Stock d4-2</strain>
    </source>
</reference>
<keyword evidence="9" id="KW-1185">Reference proteome</keyword>
<dbReference type="GO" id="GO:0005524">
    <property type="term" value="F:ATP binding"/>
    <property type="evidence" value="ECO:0007669"/>
    <property type="project" value="UniProtKB-UniRule"/>
</dbReference>
<gene>
    <name evidence="8" type="ORF">GSPATT00027465001</name>
</gene>
<dbReference type="FunFam" id="1.10.510.10:FF:000571">
    <property type="entry name" value="Maternal embryonic leucine zipper kinase"/>
    <property type="match status" value="1"/>
</dbReference>
<comment type="subunit">
    <text evidence="1">Monomer.</text>
</comment>
<sequence>MNTQVYDLFTSNENPKFVAKMLAQYRIIQFLGQGAFSSVFKAFCDGEFFAIKVIQIVDKMKGNAEKLQQEALILSQLKHPNIVRYHRTFESKRRLYFILSYIEGKTLQQYIEDGSVRFSEKECIALIHQLVDILSYLHSNRIIHRDIKPDNMIVDKNLNLTLIDFGLSYITTQQITTHQNCGTLIYMAPEVLMKKEYFKSVDIWSCGIIQYQLLKNCHPFWKNQKKESYIKQMSIPQKVDFSGMSKYNFKFERAAISFFEKTAAFEPEARITAEQALLHPWITCQSSETQIMTSKEIFQAYRGIVVFTKFQKLLVFIQFIKSNSEKAIRAIVLPQNQRFFSKQKSPKKPNFIKIPTRSCLNSSNSSRESSEKHKIKLPPIIHSKRSPKGEASPYPFPSNYKISNPTQTTLEFKKSHFRLK</sequence>
<dbReference type="PROSITE" id="PS00107">
    <property type="entry name" value="PROTEIN_KINASE_ATP"/>
    <property type="match status" value="1"/>
</dbReference>
<feature type="region of interest" description="Disordered" evidence="6">
    <location>
        <begin position="342"/>
        <end position="407"/>
    </location>
</feature>